<keyword evidence="2" id="KW-1185">Reference proteome</keyword>
<keyword evidence="1" id="KW-0646">Protease inhibitor</keyword>
<reference evidence="1" key="1">
    <citation type="submission" date="2022-04" db="EMBL/GenBank/DDBJ databases">
        <title>Chromosome-scale genome assembly of Holotrichia oblita Faldermann.</title>
        <authorList>
            <person name="Rongchong L."/>
        </authorList>
    </citation>
    <scope>NUCLEOTIDE SEQUENCE</scope>
    <source>
        <strain evidence="1">81SQS9</strain>
    </source>
</reference>
<sequence length="265" mass="29578">MYFQNGLKLKKNFKSTAKTSFDADVDSINFKNSAEAAQKINTWVKEKTNNKIDKLFDAGSFDGETRAVLLNAIYFKGDWLSPFPEDQTKTGKFYVSETKSISHPMMYQEGKFDVAANEELKAQILILKYSNPRFAMTIVLPDSRTGINDLEKKLSNIDLNTLETENINTELGLGGIFTNSADFSNMIEDEKHLVISKVLQKAFIEVNEKGSEAAAATGIQIGPRFKPPSFIADHPFIFFITATLEEKSPTTKTILFSGKVVSPAY</sequence>
<organism evidence="1 2">
    <name type="scientific">Holotrichia oblita</name>
    <name type="common">Chafer beetle</name>
    <dbReference type="NCBI Taxonomy" id="644536"/>
    <lineage>
        <taxon>Eukaryota</taxon>
        <taxon>Metazoa</taxon>
        <taxon>Ecdysozoa</taxon>
        <taxon>Arthropoda</taxon>
        <taxon>Hexapoda</taxon>
        <taxon>Insecta</taxon>
        <taxon>Pterygota</taxon>
        <taxon>Neoptera</taxon>
        <taxon>Endopterygota</taxon>
        <taxon>Coleoptera</taxon>
        <taxon>Polyphaga</taxon>
        <taxon>Scarabaeiformia</taxon>
        <taxon>Scarabaeidae</taxon>
        <taxon>Melolonthinae</taxon>
        <taxon>Holotrichia</taxon>
    </lineage>
</organism>
<accession>A0ACB9SKP0</accession>
<name>A0ACB9SKP0_HOLOL</name>
<proteinExistence type="predicted"/>
<gene>
    <name evidence="1" type="ORF">MML48_9g00008893</name>
</gene>
<protein>
    <submittedName>
        <fullName evidence="1">Serine protease inhibitor serpin</fullName>
    </submittedName>
</protein>
<evidence type="ECO:0000313" key="1">
    <source>
        <dbReference type="EMBL" id="KAI4455250.1"/>
    </source>
</evidence>
<keyword evidence="1" id="KW-0722">Serine protease inhibitor</keyword>
<evidence type="ECO:0000313" key="2">
    <source>
        <dbReference type="Proteomes" id="UP001056778"/>
    </source>
</evidence>
<comment type="caution">
    <text evidence="1">The sequence shown here is derived from an EMBL/GenBank/DDBJ whole genome shotgun (WGS) entry which is preliminary data.</text>
</comment>
<dbReference type="Proteomes" id="UP001056778">
    <property type="component" value="Chromosome 9"/>
</dbReference>
<dbReference type="EMBL" id="CM043023">
    <property type="protein sequence ID" value="KAI4455250.1"/>
    <property type="molecule type" value="Genomic_DNA"/>
</dbReference>